<dbReference type="Proteomes" id="UP000189911">
    <property type="component" value="Chromosome H"/>
</dbReference>
<proteinExistence type="predicted"/>
<feature type="region of interest" description="Disordered" evidence="1">
    <location>
        <begin position="285"/>
        <end position="307"/>
    </location>
</feature>
<protein>
    <submittedName>
        <fullName evidence="2">LANO_0H16644g1_1</fullName>
    </submittedName>
</protein>
<accession>A0A1G4KMR6</accession>
<dbReference type="EMBL" id="LT598447">
    <property type="protein sequence ID" value="SCV05854.1"/>
    <property type="molecule type" value="Genomic_DNA"/>
</dbReference>
<evidence type="ECO:0000313" key="2">
    <source>
        <dbReference type="EMBL" id="SCV05854.1"/>
    </source>
</evidence>
<evidence type="ECO:0000256" key="1">
    <source>
        <dbReference type="SAM" id="MobiDB-lite"/>
    </source>
</evidence>
<feature type="compositionally biased region" description="Basic and acidic residues" evidence="1">
    <location>
        <begin position="90"/>
        <end position="115"/>
    </location>
</feature>
<reference evidence="3" key="1">
    <citation type="submission" date="2016-03" db="EMBL/GenBank/DDBJ databases">
        <authorList>
            <person name="Devillers Hugo."/>
        </authorList>
    </citation>
    <scope>NUCLEOTIDE SEQUENCE [LARGE SCALE GENOMIC DNA]</scope>
</reference>
<sequence length="405" mass="45332">MPRKFLGQRLSAGADYVRPASMSVTSLDLDRLPEIPCWDFPDTDTEESVLVLPNTRRRISGAFGGTIKLKKRLSSVPELLLHDLDQLRRKTDTSTDRGPEDRLADQENPTRKPVNEEQLQNSQRIYVRQRPPLVSNRTRPRPPNHNSMAHVSSPLSAPPIVNQNVSVNAFPIITTDRNSKQVGTRPLHSRQKSDGEMLFDEILKAYCNLPEKNKPASSAIRRELEQSIGRHFDSNGSLRAFKSSKKMSQNGHFDPIIRSKEAMSHPQKEEFSTPVGSAVLEEAIPGPEYTNSSGSDPSSSGEEFSDLGSIMDSLRSPQSTRSNEEADIYYSADDHMSSPRSISPQQNLARRYSLRQIRSSKVIPHKLAFEDFVGGSEDDDDNISQLQDELADLDVMDVSSSIYED</sequence>
<dbReference type="AlphaFoldDB" id="A0A1G4KMR6"/>
<evidence type="ECO:0000313" key="3">
    <source>
        <dbReference type="Proteomes" id="UP000189911"/>
    </source>
</evidence>
<feature type="compositionally biased region" description="Low complexity" evidence="1">
    <location>
        <begin position="292"/>
        <end position="302"/>
    </location>
</feature>
<gene>
    <name evidence="2" type="ORF">LANO_0H16644G</name>
</gene>
<name>A0A1G4KMR6_9SACH</name>
<feature type="region of interest" description="Disordered" evidence="1">
    <location>
        <begin position="90"/>
        <end position="128"/>
    </location>
</feature>
<organism evidence="2 3">
    <name type="scientific">Lachancea nothofagi CBS 11611</name>
    <dbReference type="NCBI Taxonomy" id="1266666"/>
    <lineage>
        <taxon>Eukaryota</taxon>
        <taxon>Fungi</taxon>
        <taxon>Dikarya</taxon>
        <taxon>Ascomycota</taxon>
        <taxon>Saccharomycotina</taxon>
        <taxon>Saccharomycetes</taxon>
        <taxon>Saccharomycetales</taxon>
        <taxon>Saccharomycetaceae</taxon>
        <taxon>Lachancea</taxon>
    </lineage>
</organism>
<keyword evidence="3" id="KW-1185">Reference proteome</keyword>
<dbReference type="OrthoDB" id="4036231at2759"/>